<feature type="region of interest" description="Disordered" evidence="1">
    <location>
        <begin position="233"/>
        <end position="257"/>
    </location>
</feature>
<accession>A0ABP9JHG5</accession>
<name>A0ABP9JHG5_9MICO</name>
<dbReference type="InterPro" id="IPR005135">
    <property type="entry name" value="Endo/exonuclease/phosphatase"/>
</dbReference>
<protein>
    <recommendedName>
        <fullName evidence="2">Endonuclease/exonuclease/phosphatase domain-containing protein</fullName>
    </recommendedName>
</protein>
<proteinExistence type="predicted"/>
<evidence type="ECO:0000313" key="3">
    <source>
        <dbReference type="EMBL" id="GAA5031772.1"/>
    </source>
</evidence>
<dbReference type="InterPro" id="IPR036691">
    <property type="entry name" value="Endo/exonu/phosph_ase_sf"/>
</dbReference>
<sequence>MVRLGTWNLDTAQPDMHRPLQANWLRQHADVWMLTEVHEVALEGLGSHVVSDAIEGMARRYWSGIASLWPLHPVVSGHPTLVLARVRLPGLGRVLVASSVLPWRAAGKYWPSGDGDDLQGRYASVLSRHQAAILEAREDDLVVWGGDFNQTLSGTEHVGSSSGRRTLGAAFQSLDLRVLTEDAPSTARNAHPIDHVAVPHHVGPVSARCILPTARDRALSDHPAYLAEVGPRATGCHHQSAESPQDVQPGPTLVNTPQRISAGQPTFTNDCRHLNAAQADFPWYF</sequence>
<feature type="domain" description="Endonuclease/exonuclease/phosphatase" evidence="2">
    <location>
        <begin position="6"/>
        <end position="222"/>
    </location>
</feature>
<dbReference type="SUPFAM" id="SSF56219">
    <property type="entry name" value="DNase I-like"/>
    <property type="match status" value="1"/>
</dbReference>
<evidence type="ECO:0000259" key="2">
    <source>
        <dbReference type="Pfam" id="PF03372"/>
    </source>
</evidence>
<dbReference type="Proteomes" id="UP001500427">
    <property type="component" value="Unassembled WGS sequence"/>
</dbReference>
<gene>
    <name evidence="3" type="ORF">GCM10023258_30220</name>
</gene>
<dbReference type="EMBL" id="BAABIW010000018">
    <property type="protein sequence ID" value="GAA5031772.1"/>
    <property type="molecule type" value="Genomic_DNA"/>
</dbReference>
<comment type="caution">
    <text evidence="3">The sequence shown here is derived from an EMBL/GenBank/DDBJ whole genome shotgun (WGS) entry which is preliminary data.</text>
</comment>
<dbReference type="Pfam" id="PF03372">
    <property type="entry name" value="Exo_endo_phos"/>
    <property type="match status" value="1"/>
</dbReference>
<evidence type="ECO:0000256" key="1">
    <source>
        <dbReference type="SAM" id="MobiDB-lite"/>
    </source>
</evidence>
<evidence type="ECO:0000313" key="4">
    <source>
        <dbReference type="Proteomes" id="UP001500427"/>
    </source>
</evidence>
<reference evidence="4" key="1">
    <citation type="journal article" date="2019" name="Int. J. Syst. Evol. Microbiol.">
        <title>The Global Catalogue of Microorganisms (GCM) 10K type strain sequencing project: providing services to taxonomists for standard genome sequencing and annotation.</title>
        <authorList>
            <consortium name="The Broad Institute Genomics Platform"/>
            <consortium name="The Broad Institute Genome Sequencing Center for Infectious Disease"/>
            <person name="Wu L."/>
            <person name="Ma J."/>
        </authorList>
    </citation>
    <scope>NUCLEOTIDE SEQUENCE [LARGE SCALE GENOMIC DNA]</scope>
    <source>
        <strain evidence="4">JCM 17687</strain>
    </source>
</reference>
<dbReference type="Gene3D" id="3.60.10.10">
    <property type="entry name" value="Endonuclease/exonuclease/phosphatase"/>
    <property type="match status" value="1"/>
</dbReference>
<organism evidence="3 4">
    <name type="scientific">Terrabacter aeriphilus</name>
    <dbReference type="NCBI Taxonomy" id="515662"/>
    <lineage>
        <taxon>Bacteria</taxon>
        <taxon>Bacillati</taxon>
        <taxon>Actinomycetota</taxon>
        <taxon>Actinomycetes</taxon>
        <taxon>Micrococcales</taxon>
        <taxon>Intrasporangiaceae</taxon>
        <taxon>Terrabacter</taxon>
    </lineage>
</organism>
<keyword evidence="4" id="KW-1185">Reference proteome</keyword>